<evidence type="ECO:0000256" key="1">
    <source>
        <dbReference type="SAM" id="Phobius"/>
    </source>
</evidence>
<evidence type="ECO:0000313" key="3">
    <source>
        <dbReference type="EMBL" id="TCZ65681.1"/>
    </source>
</evidence>
<dbReference type="InterPro" id="IPR000620">
    <property type="entry name" value="EamA_dom"/>
</dbReference>
<sequence length="300" mass="34036">MRKALLQLHTAVFLWGFTGVLGRVITLSQTWLVWYRLLITVVSLWVLYAALGKVRRIPLRSALFIAFIGFILALHWVCFYGSIKYSNVTIALTCLSTTALLASFLEPIIVGRKFDWLEIGLGLFAIAGIILIYNTHLQFSTGIVIGLISALLTVLVSVTTKRIVDKYEPEALTLYQLTGGFIGLSILLPFYQHYFPEPNSIPVPIDWLWLTVLAWGCTILTFFLYIRALKKVSAFTMNLVLTLEPVYGILLAFAFYKENREVSPWFYAGFALISVAVVFHMWRLLRTKKEVLADTPMQEP</sequence>
<dbReference type="InterPro" id="IPR037185">
    <property type="entry name" value="EmrE-like"/>
</dbReference>
<keyword evidence="1" id="KW-0472">Membrane</keyword>
<organism evidence="3 4">
    <name type="scientific">Flaviaesturariibacter aridisoli</name>
    <dbReference type="NCBI Taxonomy" id="2545761"/>
    <lineage>
        <taxon>Bacteria</taxon>
        <taxon>Pseudomonadati</taxon>
        <taxon>Bacteroidota</taxon>
        <taxon>Chitinophagia</taxon>
        <taxon>Chitinophagales</taxon>
        <taxon>Chitinophagaceae</taxon>
        <taxon>Flaviaestuariibacter</taxon>
    </lineage>
</organism>
<feature type="domain" description="EamA" evidence="2">
    <location>
        <begin position="141"/>
        <end position="279"/>
    </location>
</feature>
<dbReference type="GO" id="GO:0016020">
    <property type="term" value="C:membrane"/>
    <property type="evidence" value="ECO:0007669"/>
    <property type="project" value="InterPro"/>
</dbReference>
<feature type="transmembrane region" description="Helical" evidence="1">
    <location>
        <begin position="116"/>
        <end position="133"/>
    </location>
</feature>
<gene>
    <name evidence="3" type="ORF">E0486_17315</name>
</gene>
<name>A0A4R4DSP7_9BACT</name>
<feature type="transmembrane region" description="Helical" evidence="1">
    <location>
        <begin position="89"/>
        <end position="109"/>
    </location>
</feature>
<keyword evidence="4" id="KW-1185">Reference proteome</keyword>
<dbReference type="Pfam" id="PF00892">
    <property type="entry name" value="EamA"/>
    <property type="match status" value="2"/>
</dbReference>
<feature type="transmembrane region" description="Helical" evidence="1">
    <location>
        <begin position="172"/>
        <end position="195"/>
    </location>
</feature>
<dbReference type="PANTHER" id="PTHR22911:SF79">
    <property type="entry name" value="MOBA-LIKE NTP TRANSFERASE DOMAIN-CONTAINING PROTEIN"/>
    <property type="match status" value="1"/>
</dbReference>
<dbReference type="EMBL" id="SKFH01000049">
    <property type="protein sequence ID" value="TCZ65681.1"/>
    <property type="molecule type" value="Genomic_DNA"/>
</dbReference>
<dbReference type="Proteomes" id="UP000295164">
    <property type="component" value="Unassembled WGS sequence"/>
</dbReference>
<feature type="transmembrane region" description="Helical" evidence="1">
    <location>
        <begin position="262"/>
        <end position="282"/>
    </location>
</feature>
<protein>
    <submittedName>
        <fullName evidence="3">EamA family transporter</fullName>
    </submittedName>
</protein>
<feature type="transmembrane region" description="Helical" evidence="1">
    <location>
        <begin position="139"/>
        <end position="160"/>
    </location>
</feature>
<feature type="transmembrane region" description="Helical" evidence="1">
    <location>
        <begin position="63"/>
        <end position="83"/>
    </location>
</feature>
<proteinExistence type="predicted"/>
<reference evidence="3 4" key="1">
    <citation type="submission" date="2019-03" db="EMBL/GenBank/DDBJ databases">
        <authorList>
            <person name="Kim M.K.M."/>
        </authorList>
    </citation>
    <scope>NUCLEOTIDE SEQUENCE [LARGE SCALE GENOMIC DNA]</scope>
    <source>
        <strain evidence="3 4">17J68-15</strain>
    </source>
</reference>
<feature type="domain" description="EamA" evidence="2">
    <location>
        <begin position="4"/>
        <end position="133"/>
    </location>
</feature>
<dbReference type="OrthoDB" id="9150437at2"/>
<feature type="transmembrane region" description="Helical" evidence="1">
    <location>
        <begin position="32"/>
        <end position="51"/>
    </location>
</feature>
<keyword evidence="1" id="KW-0812">Transmembrane</keyword>
<comment type="caution">
    <text evidence="3">The sequence shown here is derived from an EMBL/GenBank/DDBJ whole genome shotgun (WGS) entry which is preliminary data.</text>
</comment>
<dbReference type="RefSeq" id="WP_131854117.1">
    <property type="nucleotide sequence ID" value="NZ_SKFH01000049.1"/>
</dbReference>
<dbReference type="PANTHER" id="PTHR22911">
    <property type="entry name" value="ACYL-MALONYL CONDENSING ENZYME-RELATED"/>
    <property type="match status" value="1"/>
</dbReference>
<dbReference type="SUPFAM" id="SSF103481">
    <property type="entry name" value="Multidrug resistance efflux transporter EmrE"/>
    <property type="match status" value="2"/>
</dbReference>
<evidence type="ECO:0000259" key="2">
    <source>
        <dbReference type="Pfam" id="PF00892"/>
    </source>
</evidence>
<feature type="transmembrane region" description="Helical" evidence="1">
    <location>
        <begin position="238"/>
        <end position="256"/>
    </location>
</feature>
<evidence type="ECO:0000313" key="4">
    <source>
        <dbReference type="Proteomes" id="UP000295164"/>
    </source>
</evidence>
<keyword evidence="1" id="KW-1133">Transmembrane helix</keyword>
<dbReference type="AlphaFoldDB" id="A0A4R4DSP7"/>
<accession>A0A4R4DSP7</accession>
<feature type="transmembrane region" description="Helical" evidence="1">
    <location>
        <begin position="207"/>
        <end position="226"/>
    </location>
</feature>